<evidence type="ECO:0000313" key="1">
    <source>
        <dbReference type="EMBL" id="CAE6742125.1"/>
    </source>
</evidence>
<sequence length="70" mass="7867">MYSLQSCTDGCVFHDGKSTFAGLRTSRLYQSRLTEKQYADAGNFTVLPCLSGTRALDRVRTTLILRTIFN</sequence>
<gene>
    <name evidence="1" type="ORF">NSPZN2_150031</name>
</gene>
<organism evidence="1 2">
    <name type="scientific">Nitrospira defluvii</name>
    <dbReference type="NCBI Taxonomy" id="330214"/>
    <lineage>
        <taxon>Bacteria</taxon>
        <taxon>Pseudomonadati</taxon>
        <taxon>Nitrospirota</taxon>
        <taxon>Nitrospiria</taxon>
        <taxon>Nitrospirales</taxon>
        <taxon>Nitrospiraceae</taxon>
        <taxon>Nitrospira</taxon>
    </lineage>
</organism>
<dbReference type="EMBL" id="CAJNBJ010000007">
    <property type="protein sequence ID" value="CAE6742125.1"/>
    <property type="molecule type" value="Genomic_DNA"/>
</dbReference>
<protein>
    <submittedName>
        <fullName evidence="1">Uncharacterized protein</fullName>
    </submittedName>
</protein>
<evidence type="ECO:0000313" key="2">
    <source>
        <dbReference type="Proteomes" id="UP000675880"/>
    </source>
</evidence>
<accession>A0ABM8RAM1</accession>
<reference evidence="1 2" key="1">
    <citation type="submission" date="2021-02" db="EMBL/GenBank/DDBJ databases">
        <authorList>
            <person name="Han P."/>
        </authorList>
    </citation>
    <scope>NUCLEOTIDE SEQUENCE [LARGE SCALE GENOMIC DNA]</scope>
    <source>
        <strain evidence="1">Candidatus Nitrospira sp. ZN2</strain>
    </source>
</reference>
<comment type="caution">
    <text evidence="1">The sequence shown here is derived from an EMBL/GenBank/DDBJ whole genome shotgun (WGS) entry which is preliminary data.</text>
</comment>
<name>A0ABM8RAM1_9BACT</name>
<dbReference type="Proteomes" id="UP000675880">
    <property type="component" value="Unassembled WGS sequence"/>
</dbReference>
<proteinExistence type="predicted"/>
<keyword evidence="2" id="KW-1185">Reference proteome</keyword>